<evidence type="ECO:0000256" key="8">
    <source>
        <dbReference type="ARBA" id="ARBA00038089"/>
    </source>
</evidence>
<dbReference type="Pfam" id="PF00096">
    <property type="entry name" value="zf-C2H2"/>
    <property type="match status" value="1"/>
</dbReference>
<evidence type="ECO:0000256" key="3">
    <source>
        <dbReference type="ARBA" id="ARBA00022723"/>
    </source>
</evidence>
<organism evidence="12 13">
    <name type="scientific">Stereocaulon virgatum</name>
    <dbReference type="NCBI Taxonomy" id="373712"/>
    <lineage>
        <taxon>Eukaryota</taxon>
        <taxon>Fungi</taxon>
        <taxon>Dikarya</taxon>
        <taxon>Ascomycota</taxon>
        <taxon>Pezizomycotina</taxon>
        <taxon>Lecanoromycetes</taxon>
        <taxon>OSLEUM clade</taxon>
        <taxon>Lecanoromycetidae</taxon>
        <taxon>Lecanorales</taxon>
        <taxon>Lecanorineae</taxon>
        <taxon>Stereocaulaceae</taxon>
        <taxon>Stereocaulon</taxon>
    </lineage>
</organism>
<keyword evidence="4" id="KW-0677">Repeat</keyword>
<feature type="compositionally biased region" description="Polar residues" evidence="10">
    <location>
        <begin position="488"/>
        <end position="498"/>
    </location>
</feature>
<feature type="domain" description="C2H2-type" evidence="11">
    <location>
        <begin position="107"/>
        <end position="134"/>
    </location>
</feature>
<evidence type="ECO:0000256" key="9">
    <source>
        <dbReference type="PROSITE-ProRule" id="PRU00042"/>
    </source>
</evidence>
<evidence type="ECO:0000256" key="10">
    <source>
        <dbReference type="SAM" id="MobiDB-lite"/>
    </source>
</evidence>
<evidence type="ECO:0000256" key="7">
    <source>
        <dbReference type="ARBA" id="ARBA00023242"/>
    </source>
</evidence>
<keyword evidence="7" id="KW-0539">Nucleus</keyword>
<feature type="compositionally biased region" description="Polar residues" evidence="10">
    <location>
        <begin position="139"/>
        <end position="156"/>
    </location>
</feature>
<feature type="compositionally biased region" description="Polar residues" evidence="10">
    <location>
        <begin position="383"/>
        <end position="393"/>
    </location>
</feature>
<keyword evidence="3" id="KW-0479">Metal-binding</keyword>
<feature type="compositionally biased region" description="Low complexity" evidence="10">
    <location>
        <begin position="397"/>
        <end position="411"/>
    </location>
</feature>
<feature type="domain" description="C2H2-type" evidence="11">
    <location>
        <begin position="41"/>
        <end position="71"/>
    </location>
</feature>
<comment type="subcellular location">
    <subcellularLocation>
        <location evidence="1">Nucleus</location>
    </subcellularLocation>
</comment>
<feature type="region of interest" description="Disordered" evidence="10">
    <location>
        <begin position="572"/>
        <end position="597"/>
    </location>
</feature>
<feature type="compositionally biased region" description="Polar residues" evidence="10">
    <location>
        <begin position="429"/>
        <end position="455"/>
    </location>
</feature>
<evidence type="ECO:0000256" key="2">
    <source>
        <dbReference type="ARBA" id="ARBA00022491"/>
    </source>
</evidence>
<keyword evidence="5 9" id="KW-0863">Zinc-finger</keyword>
<gene>
    <name evidence="12" type="ORF">N7G274_004047</name>
</gene>
<reference evidence="12 13" key="1">
    <citation type="submission" date="2024-09" db="EMBL/GenBank/DDBJ databases">
        <title>Rethinking Asexuality: The Enigmatic Case of Functional Sexual Genes in Lepraria (Stereocaulaceae).</title>
        <authorList>
            <person name="Doellman M."/>
            <person name="Sun Y."/>
            <person name="Barcenas-Pena A."/>
            <person name="Lumbsch H.T."/>
            <person name="Grewe F."/>
        </authorList>
    </citation>
    <scope>NUCLEOTIDE SEQUENCE [LARGE SCALE GENOMIC DNA]</scope>
    <source>
        <strain evidence="12 13">Mercado 3170</strain>
    </source>
</reference>
<dbReference type="InterPro" id="IPR013087">
    <property type="entry name" value="Znf_C2H2_type"/>
</dbReference>
<dbReference type="PROSITE" id="PS50157">
    <property type="entry name" value="ZINC_FINGER_C2H2_2"/>
    <property type="match status" value="3"/>
</dbReference>
<evidence type="ECO:0000313" key="13">
    <source>
        <dbReference type="Proteomes" id="UP001590950"/>
    </source>
</evidence>
<comment type="caution">
    <text evidence="12">The sequence shown here is derived from an EMBL/GenBank/DDBJ whole genome shotgun (WGS) entry which is preliminary data.</text>
</comment>
<feature type="region of interest" description="Disordered" evidence="10">
    <location>
        <begin position="132"/>
        <end position="156"/>
    </location>
</feature>
<sequence length="597" mass="64272">MSQEMPPQGHSGHNPPDQSSLQQQQPGAPVPPLQTSSDNQFQCQWVGCGERAANAEQLYDHVCESHIGRKSTNNLNLTCAWGNCRVTVVKRDHITSHIRVHVPLKPHRCEFCGKAFKRPQDLKKHVKTHADDSVIQAGPSATQRGHSSGHQNGGYNAQAQNKHMVTDLQALASTAQGFYPEHHQQLHSNMPMSYPQHQPQNGAPSYYTQLKTYAYGNVSYAVNNGHDVDAHPSIESHKQGLESIRNLVMDARGGGFDPQSYSQVGPRLSAIQSIAPPFLAGPSMGDYQSRGGSPGGGVYGPTAQYALPIPNLRTKDDLLTADQVFQAMQATVYDNPNNIAAAGVGQPGAHYVPIMGGHRQSHSPPGLQLPSAHNADYINVAGTSRQSNHSGTPDLTPPSSAHSSHSPRSVHGNNMSPTTPAAMYPTLPGATSDSNANGYGSSNMAPTSTLGSQFDAQPRRRYSGGRLQKAQPIERAPKREDEMDTAEDSPTTPKNAPISSSSSEAGSVIKHQSRRNIDFSSSNLDPALGGVVASPPSGEMDEGAIKANEMWVGNARTIEALRNWIKQRLDNHEYESEEETSPVDKEGTPSLYPVLST</sequence>
<dbReference type="PROSITE" id="PS00028">
    <property type="entry name" value="ZINC_FINGER_C2H2_1"/>
    <property type="match status" value="1"/>
</dbReference>
<keyword evidence="2" id="KW-0678">Repressor</keyword>
<name>A0ABR4AAT1_9LECA</name>
<feature type="region of interest" description="Disordered" evidence="10">
    <location>
        <begin position="1"/>
        <end position="37"/>
    </location>
</feature>
<evidence type="ECO:0000256" key="5">
    <source>
        <dbReference type="ARBA" id="ARBA00022771"/>
    </source>
</evidence>
<evidence type="ECO:0000256" key="1">
    <source>
        <dbReference type="ARBA" id="ARBA00004123"/>
    </source>
</evidence>
<evidence type="ECO:0000313" key="12">
    <source>
        <dbReference type="EMBL" id="KAL2042989.1"/>
    </source>
</evidence>
<feature type="domain" description="C2H2-type" evidence="11">
    <location>
        <begin position="77"/>
        <end position="106"/>
    </location>
</feature>
<keyword evidence="6" id="KW-0862">Zinc</keyword>
<dbReference type="SUPFAM" id="SSF57667">
    <property type="entry name" value="beta-beta-alpha zinc fingers"/>
    <property type="match status" value="2"/>
</dbReference>
<dbReference type="PANTHER" id="PTHR47257:SF1">
    <property type="entry name" value="PH-RESPONSE TRANSCRIPTION FACTOR PACC_RIM101"/>
    <property type="match status" value="1"/>
</dbReference>
<dbReference type="EMBL" id="JBEFKJ010000012">
    <property type="protein sequence ID" value="KAL2042989.1"/>
    <property type="molecule type" value="Genomic_DNA"/>
</dbReference>
<feature type="region of interest" description="Disordered" evidence="10">
    <location>
        <begin position="353"/>
        <end position="372"/>
    </location>
</feature>
<feature type="region of interest" description="Disordered" evidence="10">
    <location>
        <begin position="383"/>
        <end position="541"/>
    </location>
</feature>
<dbReference type="Proteomes" id="UP001590950">
    <property type="component" value="Unassembled WGS sequence"/>
</dbReference>
<evidence type="ECO:0000256" key="4">
    <source>
        <dbReference type="ARBA" id="ARBA00022737"/>
    </source>
</evidence>
<accession>A0ABR4AAT1</accession>
<evidence type="ECO:0000259" key="11">
    <source>
        <dbReference type="PROSITE" id="PS50157"/>
    </source>
</evidence>
<dbReference type="PANTHER" id="PTHR47257">
    <property type="entry name" value="PH-RESPONSE TRANSCRIPTION FACTOR PACC/RIM101"/>
    <property type="match status" value="1"/>
</dbReference>
<evidence type="ECO:0000256" key="6">
    <source>
        <dbReference type="ARBA" id="ARBA00022833"/>
    </source>
</evidence>
<protein>
    <recommendedName>
        <fullName evidence="11">C2H2-type domain-containing protein</fullName>
    </recommendedName>
</protein>
<dbReference type="InterPro" id="IPR050806">
    <property type="entry name" value="pacC/RIM101"/>
</dbReference>
<proteinExistence type="inferred from homology"/>
<comment type="similarity">
    <text evidence="8">Belongs to the pacC/RIM101 family.</text>
</comment>
<dbReference type="Gene3D" id="3.30.160.60">
    <property type="entry name" value="Classic Zinc Finger"/>
    <property type="match status" value="2"/>
</dbReference>
<dbReference type="SMART" id="SM00355">
    <property type="entry name" value="ZnF_C2H2"/>
    <property type="match status" value="3"/>
</dbReference>
<dbReference type="InterPro" id="IPR036236">
    <property type="entry name" value="Znf_C2H2_sf"/>
</dbReference>
<keyword evidence="13" id="KW-1185">Reference proteome</keyword>